<dbReference type="SUPFAM" id="SSF56281">
    <property type="entry name" value="Metallo-hydrolase/oxidoreductase"/>
    <property type="match status" value="1"/>
</dbReference>
<dbReference type="SMART" id="SM00849">
    <property type="entry name" value="Lactamase_B"/>
    <property type="match status" value="1"/>
</dbReference>
<reference evidence="7" key="2">
    <citation type="submission" date="2020-01" db="EMBL/GenBank/DDBJ databases">
        <authorList>
            <person name="Hornung B."/>
        </authorList>
    </citation>
    <scope>NUCLEOTIDE SEQUENCE</scope>
    <source>
        <strain evidence="7">PacBioINE</strain>
    </source>
</reference>
<dbReference type="EMBL" id="LR746496">
    <property type="protein sequence ID" value="CAA7601709.1"/>
    <property type="molecule type" value="Genomic_DNA"/>
</dbReference>
<dbReference type="GO" id="GO:0046872">
    <property type="term" value="F:metal ion binding"/>
    <property type="evidence" value="ECO:0007669"/>
    <property type="project" value="UniProtKB-KW"/>
</dbReference>
<evidence type="ECO:0000313" key="8">
    <source>
        <dbReference type="EMBL" id="CEJ09072.1"/>
    </source>
</evidence>
<sequence length="204" mass="22113">MLEGRAMGSMAANCYLYASDVTKRGVLVDPGGEAKRIYRWVLEKDIKVESILLTHGHLDHIGAVDELRELLPAKVYIHVADADMLTDARKNMSAYFGPRLVFRAADGFLSDGQVITLGEKSLQVLTTPGHSPGSVCFLTPDGLLSGDTLFAGSIGRTDFPGGSLEELLRGVEEKLLVLPDETPVYPGHGESTTIGRERSENPFL</sequence>
<reference evidence="8" key="1">
    <citation type="submission" date="2014-11" db="EMBL/GenBank/DDBJ databases">
        <authorList>
            <person name="Hornung B.V."/>
        </authorList>
    </citation>
    <scope>NUCLEOTIDE SEQUENCE</scope>
    <source>
        <strain evidence="8">INE</strain>
    </source>
</reference>
<dbReference type="AlphaFoldDB" id="A0A8S0W8B6"/>
<comment type="cofactor">
    <cofactor evidence="1">
        <name>Zn(2+)</name>
        <dbReference type="ChEBI" id="CHEBI:29105"/>
    </cofactor>
</comment>
<keyword evidence="2" id="KW-0479">Metal-binding</keyword>
<evidence type="ECO:0000256" key="4">
    <source>
        <dbReference type="ARBA" id="ARBA00022833"/>
    </source>
</evidence>
<dbReference type="PANTHER" id="PTHR46233:SF3">
    <property type="entry name" value="HYDROXYACYLGLUTATHIONE HYDROLASE GLOC"/>
    <property type="match status" value="1"/>
</dbReference>
<protein>
    <submittedName>
        <fullName evidence="8">Beta-lactamase domain protein</fullName>
    </submittedName>
    <submittedName>
        <fullName evidence="7">Metallo-beta-lactamase superfamily</fullName>
    </submittedName>
</protein>
<dbReference type="Pfam" id="PF00753">
    <property type="entry name" value="Lactamase_B"/>
    <property type="match status" value="1"/>
</dbReference>
<gene>
    <name evidence="7" type="ORF">DEACI_2376</name>
    <name evidence="8" type="ORF">DEACI_3555</name>
</gene>
<dbReference type="KEGG" id="aacx:DEACI_2376"/>
<keyword evidence="3" id="KW-0378">Hydrolase</keyword>
<dbReference type="Proteomes" id="UP001071230">
    <property type="component" value="Unassembled WGS sequence"/>
</dbReference>
<dbReference type="Gene3D" id="3.60.15.10">
    <property type="entry name" value="Ribonuclease Z/Hydroxyacylglutathione hydrolase-like"/>
    <property type="match status" value="1"/>
</dbReference>
<evidence type="ECO:0000256" key="1">
    <source>
        <dbReference type="ARBA" id="ARBA00001947"/>
    </source>
</evidence>
<evidence type="ECO:0000259" key="6">
    <source>
        <dbReference type="SMART" id="SM00849"/>
    </source>
</evidence>
<dbReference type="EMBL" id="CDGJ01000110">
    <property type="protein sequence ID" value="CEJ09072.1"/>
    <property type="molecule type" value="Genomic_DNA"/>
</dbReference>
<evidence type="ECO:0000313" key="7">
    <source>
        <dbReference type="EMBL" id="CAA7601709.1"/>
    </source>
</evidence>
<dbReference type="InterPro" id="IPR051453">
    <property type="entry name" value="MBL_Glyoxalase_II"/>
</dbReference>
<feature type="domain" description="Metallo-beta-lactamase" evidence="6">
    <location>
        <begin position="11"/>
        <end position="188"/>
    </location>
</feature>
<dbReference type="GO" id="GO:0016787">
    <property type="term" value="F:hydrolase activity"/>
    <property type="evidence" value="ECO:0007669"/>
    <property type="project" value="UniProtKB-KW"/>
</dbReference>
<keyword evidence="4" id="KW-0862">Zinc</keyword>
<dbReference type="Proteomes" id="UP000836597">
    <property type="component" value="Chromosome"/>
</dbReference>
<accession>A0A8S0W8B6</accession>
<feature type="compositionally biased region" description="Basic and acidic residues" evidence="5">
    <location>
        <begin position="195"/>
        <end position="204"/>
    </location>
</feature>
<evidence type="ECO:0000313" key="9">
    <source>
        <dbReference type="Proteomes" id="UP001071230"/>
    </source>
</evidence>
<dbReference type="InterPro" id="IPR001279">
    <property type="entry name" value="Metallo-B-lactamas"/>
</dbReference>
<organism evidence="7">
    <name type="scientific">Acididesulfobacillus acetoxydans</name>
    <dbReference type="NCBI Taxonomy" id="1561005"/>
    <lineage>
        <taxon>Bacteria</taxon>
        <taxon>Bacillati</taxon>
        <taxon>Bacillota</taxon>
        <taxon>Clostridia</taxon>
        <taxon>Eubacteriales</taxon>
        <taxon>Peptococcaceae</taxon>
        <taxon>Acididesulfobacillus</taxon>
    </lineage>
</organism>
<evidence type="ECO:0000256" key="3">
    <source>
        <dbReference type="ARBA" id="ARBA00022801"/>
    </source>
</evidence>
<dbReference type="CDD" id="cd06262">
    <property type="entry name" value="metallo-hydrolase-like_MBL-fold"/>
    <property type="match status" value="1"/>
</dbReference>
<name>A0A8S0W8B6_9FIRM</name>
<dbReference type="PANTHER" id="PTHR46233">
    <property type="entry name" value="HYDROXYACYLGLUTATHIONE HYDROLASE GLOC"/>
    <property type="match status" value="1"/>
</dbReference>
<dbReference type="InterPro" id="IPR036866">
    <property type="entry name" value="RibonucZ/Hydroxyglut_hydro"/>
</dbReference>
<evidence type="ECO:0000256" key="5">
    <source>
        <dbReference type="SAM" id="MobiDB-lite"/>
    </source>
</evidence>
<feature type="region of interest" description="Disordered" evidence="5">
    <location>
        <begin position="181"/>
        <end position="204"/>
    </location>
</feature>
<keyword evidence="9" id="KW-1185">Reference proteome</keyword>
<dbReference type="RefSeq" id="WP_240985201.1">
    <property type="nucleotide sequence ID" value="NZ_CDGJ01000110.1"/>
</dbReference>
<proteinExistence type="predicted"/>
<evidence type="ECO:0000256" key="2">
    <source>
        <dbReference type="ARBA" id="ARBA00022723"/>
    </source>
</evidence>